<feature type="region of interest" description="Disordered" evidence="1">
    <location>
        <begin position="498"/>
        <end position="546"/>
    </location>
</feature>
<feature type="transmembrane region" description="Helical" evidence="2">
    <location>
        <begin position="108"/>
        <end position="130"/>
    </location>
</feature>
<evidence type="ECO:0000256" key="2">
    <source>
        <dbReference type="SAM" id="Phobius"/>
    </source>
</evidence>
<feature type="transmembrane region" description="Helical" evidence="2">
    <location>
        <begin position="40"/>
        <end position="63"/>
    </location>
</feature>
<feature type="compositionally biased region" description="Polar residues" evidence="1">
    <location>
        <begin position="535"/>
        <end position="546"/>
    </location>
</feature>
<sequence>MFYAYAPKSNLGFVKGFYMAINIGYSIGFGYPSENSYGNYIYFSSMYVLLGASFVGVALSFFAEKITIDSESWFSRMQYERDIRRDMMSTNRAFQGRVRAWIHKNKKALRAVSVWLGMIVAMIVYSMVVVKWTFGEAQYFAISTLSTGGHWPIPNDSPTWLFGVTGVFTMIGVPIMGLAMAEIAQVLVHQGNLDETKATVDAVVTKEELEFLEELGLDNFDGEVDKAMFIILCMVRIGNDPGLIKYITQRFAELNFYTGKSLTVAEITHGSCRYVGGQIRRMTSLRAVRGSTLQAVSEFQIVVSDDDCDDDDSDSFRADASDDDLTFSENGVSRRSYYSPMFSNRTQREQDVDEEILSFVSPSDTLSKGESRSNRRNAANGEDKAMLTSICENDESQEPEILAKAVVPEASPQEELSSNNHNYDNYSNTINTINRNKALSSLMPANRGNDEKDGSEVQQDSAVGVHLLQDEEVSSNGDKGKENDTGIDARRLILPVGTNDVGEHIESKRKDEDDQDSNHDVESPREVFLDEEMSTDTGNNNQRFGICRSSTTSSHFRGSIASSESSFLRNLVQKFGVPSLPSARSSILKHDSKEPTRPSSIAFKGASFDATANSTTSAGNAIQRFVNDLRQECSSGQPANIPPVEEVNPTIKPTCVSSNG</sequence>
<feature type="region of interest" description="Disordered" evidence="1">
    <location>
        <begin position="468"/>
        <end position="487"/>
    </location>
</feature>
<keyword evidence="2" id="KW-1133">Transmembrane helix</keyword>
<keyword evidence="4" id="KW-1185">Reference proteome</keyword>
<name>A0A9N8H705_9STRA</name>
<feature type="transmembrane region" description="Helical" evidence="2">
    <location>
        <begin position="12"/>
        <end position="28"/>
    </location>
</feature>
<evidence type="ECO:0000313" key="4">
    <source>
        <dbReference type="Proteomes" id="UP001153069"/>
    </source>
</evidence>
<feature type="compositionally biased region" description="Basic and acidic residues" evidence="1">
    <location>
        <begin position="478"/>
        <end position="487"/>
    </location>
</feature>
<feature type="compositionally biased region" description="Low complexity" evidence="1">
    <location>
        <begin position="417"/>
        <end position="429"/>
    </location>
</feature>
<dbReference type="SUPFAM" id="SSF81324">
    <property type="entry name" value="Voltage-gated potassium channels"/>
    <property type="match status" value="1"/>
</dbReference>
<reference evidence="3" key="1">
    <citation type="submission" date="2020-06" db="EMBL/GenBank/DDBJ databases">
        <authorList>
            <consortium name="Plant Systems Biology data submission"/>
        </authorList>
    </citation>
    <scope>NUCLEOTIDE SEQUENCE</scope>
    <source>
        <strain evidence="3">D6</strain>
    </source>
</reference>
<feature type="region of interest" description="Disordered" evidence="1">
    <location>
        <begin position="408"/>
        <end position="429"/>
    </location>
</feature>
<protein>
    <submittedName>
        <fullName evidence="3">Uncharacterized protein</fullName>
    </submittedName>
</protein>
<dbReference type="EMBL" id="CAICTM010000126">
    <property type="protein sequence ID" value="CAB9502092.1"/>
    <property type="molecule type" value="Genomic_DNA"/>
</dbReference>
<dbReference type="OrthoDB" id="47437at2759"/>
<feature type="region of interest" description="Disordered" evidence="1">
    <location>
        <begin position="360"/>
        <end position="384"/>
    </location>
</feature>
<evidence type="ECO:0000256" key="1">
    <source>
        <dbReference type="SAM" id="MobiDB-lite"/>
    </source>
</evidence>
<accession>A0A9N8H705</accession>
<dbReference type="Proteomes" id="UP001153069">
    <property type="component" value="Unassembled WGS sequence"/>
</dbReference>
<evidence type="ECO:0000313" key="3">
    <source>
        <dbReference type="EMBL" id="CAB9502092.1"/>
    </source>
</evidence>
<dbReference type="AlphaFoldDB" id="A0A9N8H705"/>
<proteinExistence type="predicted"/>
<feature type="region of interest" description="Disordered" evidence="1">
    <location>
        <begin position="633"/>
        <end position="660"/>
    </location>
</feature>
<keyword evidence="2" id="KW-0812">Transmembrane</keyword>
<comment type="caution">
    <text evidence="3">The sequence shown here is derived from an EMBL/GenBank/DDBJ whole genome shotgun (WGS) entry which is preliminary data.</text>
</comment>
<feature type="transmembrane region" description="Helical" evidence="2">
    <location>
        <begin position="160"/>
        <end position="181"/>
    </location>
</feature>
<gene>
    <name evidence="3" type="ORF">SEMRO_127_G060840.1</name>
</gene>
<dbReference type="Gene3D" id="1.10.287.70">
    <property type="match status" value="1"/>
</dbReference>
<keyword evidence="2" id="KW-0472">Membrane</keyword>
<feature type="compositionally biased region" description="Basic and acidic residues" evidence="1">
    <location>
        <begin position="501"/>
        <end position="528"/>
    </location>
</feature>
<organism evidence="3 4">
    <name type="scientific">Seminavis robusta</name>
    <dbReference type="NCBI Taxonomy" id="568900"/>
    <lineage>
        <taxon>Eukaryota</taxon>
        <taxon>Sar</taxon>
        <taxon>Stramenopiles</taxon>
        <taxon>Ochrophyta</taxon>
        <taxon>Bacillariophyta</taxon>
        <taxon>Bacillariophyceae</taxon>
        <taxon>Bacillariophycidae</taxon>
        <taxon>Naviculales</taxon>
        <taxon>Naviculaceae</taxon>
        <taxon>Seminavis</taxon>
    </lineage>
</organism>